<dbReference type="SUPFAM" id="SSF56059">
    <property type="entry name" value="Glutathione synthetase ATP-binding domain-like"/>
    <property type="match status" value="1"/>
</dbReference>
<dbReference type="Pfam" id="PF03133">
    <property type="entry name" value="TTL"/>
    <property type="match status" value="1"/>
</dbReference>
<evidence type="ECO:0000256" key="2">
    <source>
        <dbReference type="ARBA" id="ARBA00022741"/>
    </source>
</evidence>
<dbReference type="GO" id="GO:0000226">
    <property type="term" value="P:microtubule cytoskeleton organization"/>
    <property type="evidence" value="ECO:0007669"/>
    <property type="project" value="TreeGrafter"/>
</dbReference>
<feature type="region of interest" description="Disordered" evidence="4">
    <location>
        <begin position="196"/>
        <end position="266"/>
    </location>
</feature>
<gene>
    <name evidence="5" type="ORF">SPRG_10333</name>
</gene>
<dbReference type="PROSITE" id="PS51221">
    <property type="entry name" value="TTL"/>
    <property type="match status" value="1"/>
</dbReference>
<keyword evidence="2" id="KW-0547">Nucleotide-binding</keyword>
<dbReference type="RefSeq" id="XP_012204780.1">
    <property type="nucleotide sequence ID" value="XM_012349390.1"/>
</dbReference>
<dbReference type="InterPro" id="IPR004344">
    <property type="entry name" value="TTL/TTLL_fam"/>
</dbReference>
<keyword evidence="6" id="KW-1185">Reference proteome</keyword>
<evidence type="ECO:0000256" key="3">
    <source>
        <dbReference type="ARBA" id="ARBA00022840"/>
    </source>
</evidence>
<dbReference type="KEGG" id="spar:SPRG_10333"/>
<dbReference type="OMA" id="RICTHRY"/>
<feature type="region of interest" description="Disordered" evidence="4">
    <location>
        <begin position="556"/>
        <end position="613"/>
    </location>
</feature>
<proteinExistence type="predicted"/>
<dbReference type="PANTHER" id="PTHR12241:SF155">
    <property type="entry name" value="TUBULIN-TYROSINE LIGASE FAMILY PROTEIN"/>
    <property type="match status" value="1"/>
</dbReference>
<reference evidence="5 6" key="1">
    <citation type="journal article" date="2013" name="PLoS Genet.">
        <title>Distinctive expansion of potential virulence genes in the genome of the oomycete fish pathogen Saprolegnia parasitica.</title>
        <authorList>
            <person name="Jiang R.H."/>
            <person name="de Bruijn I."/>
            <person name="Haas B.J."/>
            <person name="Belmonte R."/>
            <person name="Lobach L."/>
            <person name="Christie J."/>
            <person name="van den Ackerveken G."/>
            <person name="Bottin A."/>
            <person name="Bulone V."/>
            <person name="Diaz-Moreno S.M."/>
            <person name="Dumas B."/>
            <person name="Fan L."/>
            <person name="Gaulin E."/>
            <person name="Govers F."/>
            <person name="Grenville-Briggs L.J."/>
            <person name="Horner N.R."/>
            <person name="Levin J.Z."/>
            <person name="Mammella M."/>
            <person name="Meijer H.J."/>
            <person name="Morris P."/>
            <person name="Nusbaum C."/>
            <person name="Oome S."/>
            <person name="Phillips A.J."/>
            <person name="van Rooyen D."/>
            <person name="Rzeszutek E."/>
            <person name="Saraiva M."/>
            <person name="Secombes C.J."/>
            <person name="Seidl M.F."/>
            <person name="Snel B."/>
            <person name="Stassen J.H."/>
            <person name="Sykes S."/>
            <person name="Tripathy S."/>
            <person name="van den Berg H."/>
            <person name="Vega-Arreguin J.C."/>
            <person name="Wawra S."/>
            <person name="Young S.K."/>
            <person name="Zeng Q."/>
            <person name="Dieguez-Uribeondo J."/>
            <person name="Russ C."/>
            <person name="Tyler B.M."/>
            <person name="van West P."/>
        </authorList>
    </citation>
    <scope>NUCLEOTIDE SEQUENCE [LARGE SCALE GENOMIC DNA]</scope>
    <source>
        <strain evidence="5 6">CBS 223.65</strain>
    </source>
</reference>
<dbReference type="GO" id="GO:0070740">
    <property type="term" value="F:tubulin-glutamic acid ligase activity"/>
    <property type="evidence" value="ECO:0007669"/>
    <property type="project" value="TreeGrafter"/>
</dbReference>
<feature type="compositionally biased region" description="Acidic residues" evidence="4">
    <location>
        <begin position="443"/>
        <end position="454"/>
    </location>
</feature>
<feature type="compositionally biased region" description="Basic and acidic residues" evidence="4">
    <location>
        <begin position="400"/>
        <end position="410"/>
    </location>
</feature>
<dbReference type="AlphaFoldDB" id="A0A067C1V7"/>
<name>A0A067C1V7_SAPPC</name>
<dbReference type="EMBL" id="KK583241">
    <property type="protein sequence ID" value="KDO24518.1"/>
    <property type="molecule type" value="Genomic_DNA"/>
</dbReference>
<sequence>MEHFPLLPLGLIPTLESHVLADCKTKLQALLQTLTDDPDDVSLGHYIKKEVAVIVTEIEDRRARQRIADLVLGVQTATLIEIGTKASAPEHITTSTGQNQPSVARVPASSPTLPPQRTPTQKPSTQASTLPASIKSAVSKPVPSAKASETVTPDASYGAPRRLSIKEMLAKAKASRVAANDPSVRFIIQNTGSLKLKRRGTAKAKAPKEETPEERLQKQKELRRQAAHDRLVARQAKMALKKQQHQDDASSDSASDIDAASSDSDEYVDDAVHEVSIDPLPDPTPRVEVETDERITRINNTLCSIQAAENLARIRSAGAARHAVALVSEEVPSSTPNVTAHANHEGLELCAAPTTDPIAPSGPISPTNVDIDRQTVSYVETPPLAISEDTDSLLAFNRPSNEDGTSRVDDEPQSTPDDDDDKPLPSCSSNNSCDVESTAGDSNDSDDDGNESGDDEKVPPYVPPVYDKSVFHSSIPMQLLETALDKMIKTQEAVAPPLPEWFQAQRESIEKLVTPRAIVPSPRPAQSMGHARQILHDLVASQNQIKSYQASVESTLASLAPPPPREFTPELAPKTLRPKSSKPRLAPRSTAARNSTNQETPEPTLLRRSAKSTPRLHVKAAPVLPLVPSMPPLCTVDYSKYYKNFLCIMTSFYEKASTANPKEALLQGETALRFQLKLYTIWKNVMHDYATVFGVDGLLKTSRAASYVYDGAQSTPFTAQYRINSSSRLEVFGIVAQAVKKLPDWEELPVDLGLNTTWNLLWTWSKPRVDRQTLLVWQKVNHFAGAKALTRKDMLKKSLHRYTSLGGERLKSFDIAPETFILPNDYIPFVQAFKKRGDAIGPTKNVWIMKPVALSRGRGISLLNDLGQVAYGEAVVVQKYIENPLLLDGFKFDLRLYVLVTSFNPLEAFFYQEGFVRICTHRYSSDATDINDLFMHLTNSSIQKYGDMDQVADNPVNNASTTEAGGTKASLAYLWSRLAAVHAPVEQIKEDIIHVILKSLVAGEDAIPYQVNSFDVFGYDILLDEAYRPWLIEINSSPSMARENNLDYVIKDALMHDTMRVVQPLHFDRAALIAILTRRLDDIAKERKRPNLLHPLEAEERTKRQLNADLHDILHGAVPREYGELPDELGNFLRIAPSPWHNAVMKLKRSCFRDKTPKP</sequence>
<feature type="compositionally biased region" description="Polar residues" evidence="4">
    <location>
        <begin position="591"/>
        <end position="601"/>
    </location>
</feature>
<dbReference type="Gene3D" id="3.30.470.20">
    <property type="entry name" value="ATP-grasp fold, B domain"/>
    <property type="match status" value="1"/>
</dbReference>
<dbReference type="OrthoDB" id="202825at2759"/>
<keyword evidence="3" id="KW-0067">ATP-binding</keyword>
<evidence type="ECO:0008006" key="7">
    <source>
        <dbReference type="Google" id="ProtNLM"/>
    </source>
</evidence>
<protein>
    <recommendedName>
        <fullName evidence="7">Tubulin-tyrosine ligase</fullName>
    </recommendedName>
</protein>
<feature type="compositionally biased region" description="Basic and acidic residues" evidence="4">
    <location>
        <begin position="206"/>
        <end position="232"/>
    </location>
</feature>
<evidence type="ECO:0000313" key="5">
    <source>
        <dbReference type="EMBL" id="KDO24518.1"/>
    </source>
</evidence>
<accession>A0A067C1V7</accession>
<feature type="compositionally biased region" description="Low complexity" evidence="4">
    <location>
        <begin position="251"/>
        <end position="262"/>
    </location>
</feature>
<dbReference type="STRING" id="695850.A0A067C1V7"/>
<dbReference type="GO" id="GO:0036064">
    <property type="term" value="C:ciliary basal body"/>
    <property type="evidence" value="ECO:0007669"/>
    <property type="project" value="TreeGrafter"/>
</dbReference>
<feature type="compositionally biased region" description="Polar residues" evidence="4">
    <location>
        <begin position="92"/>
        <end position="102"/>
    </location>
</feature>
<organism evidence="5 6">
    <name type="scientific">Saprolegnia parasitica (strain CBS 223.65)</name>
    <dbReference type="NCBI Taxonomy" id="695850"/>
    <lineage>
        <taxon>Eukaryota</taxon>
        <taxon>Sar</taxon>
        <taxon>Stramenopiles</taxon>
        <taxon>Oomycota</taxon>
        <taxon>Saprolegniomycetes</taxon>
        <taxon>Saprolegniales</taxon>
        <taxon>Saprolegniaceae</taxon>
        <taxon>Saprolegnia</taxon>
    </lineage>
</organism>
<keyword evidence="1" id="KW-0436">Ligase</keyword>
<dbReference type="GeneID" id="24132449"/>
<evidence type="ECO:0000256" key="4">
    <source>
        <dbReference type="SAM" id="MobiDB-lite"/>
    </source>
</evidence>
<evidence type="ECO:0000313" key="6">
    <source>
        <dbReference type="Proteomes" id="UP000030745"/>
    </source>
</evidence>
<dbReference type="VEuPathDB" id="FungiDB:SPRG_10333"/>
<evidence type="ECO:0000256" key="1">
    <source>
        <dbReference type="ARBA" id="ARBA00022598"/>
    </source>
</evidence>
<dbReference type="GO" id="GO:0015631">
    <property type="term" value="F:tubulin binding"/>
    <property type="evidence" value="ECO:0007669"/>
    <property type="project" value="TreeGrafter"/>
</dbReference>
<dbReference type="Proteomes" id="UP000030745">
    <property type="component" value="Unassembled WGS sequence"/>
</dbReference>
<feature type="region of interest" description="Disordered" evidence="4">
    <location>
        <begin position="90"/>
        <end position="157"/>
    </location>
</feature>
<dbReference type="GO" id="GO:0005524">
    <property type="term" value="F:ATP binding"/>
    <property type="evidence" value="ECO:0007669"/>
    <property type="project" value="UniProtKB-KW"/>
</dbReference>
<feature type="region of interest" description="Disordered" evidence="4">
    <location>
        <begin position="389"/>
        <end position="465"/>
    </location>
</feature>
<feature type="compositionally biased region" description="Polar residues" evidence="4">
    <location>
        <begin position="118"/>
        <end position="131"/>
    </location>
</feature>
<dbReference type="PANTHER" id="PTHR12241">
    <property type="entry name" value="TUBULIN POLYGLUTAMYLASE"/>
    <property type="match status" value="1"/>
</dbReference>